<evidence type="ECO:0000256" key="1">
    <source>
        <dbReference type="SAM" id="SignalP"/>
    </source>
</evidence>
<feature type="signal peptide" evidence="1">
    <location>
        <begin position="1"/>
        <end position="22"/>
    </location>
</feature>
<evidence type="ECO:0000313" key="4">
    <source>
        <dbReference type="Proteomes" id="UP000533637"/>
    </source>
</evidence>
<sequence length="714" mass="80517">MKRIYYLLLIASLLPLPARLSAQKQTDGKGTILVNDSITLELPEIFVKAERPLVKMIEGKLQYDIPNLMKSKPVDNAFDVLGELPGVEKKGDNISLLGTSGTTIIINGRKSSMTPEQLADMLKSTSSDKVKKVEVMYSTPPQYGVQGASINLVTENDKSLKDILKGEVSLTGEQGYYFSPSGRMNLSYTGKKYTTDFSYSTGYRHSRSTEDMHAEPTVGGQRYDILQKNWSENKSIAHNLRGAFEYDFDNKDKLSASYTGRYVQDGPASHRGGRTEFTGIETVNTASRTTGPTSLHSARIDYNGHKNLNAGIDYTFYKDKSLQELVNNFEDDTDQDRRNESRQQTQRANIYLNHFVVTANKWKLSYGLEASLSGTDNKAEALLDNTEEREGTFDLTQREHSVGAFGGFSRSFGKKLTLDASLTVRYYKASIDSAGKKSTLWDKADLFPALSLVYRIDPANMLQFSLSSNRKYPSYWATTPNTYYMNVYSVIKGNPELKPELNYSVQLTYILKNKYVLGAFANFQPDKIQQMSYQSPDRLQSVFHTINLDTHNMFGLMAIVPFRAGEVLSSRLTLMGFSIHDKGTLVDVRFDRKKLFGRAMLTNTIFLTRDKNLSLDLTGDYCTKVIQGLYDIDPLYSLDAALVWTLPKQKLRLTLKGNDLLNSQKPLTHIDQQGQKSRMELFQDNRSILLTIRYSFGGYKEKKVKAVDTSRFGT</sequence>
<name>A0ABR6KIU3_9BACT</name>
<dbReference type="SUPFAM" id="SSF56935">
    <property type="entry name" value="Porins"/>
    <property type="match status" value="1"/>
</dbReference>
<reference evidence="3 4" key="1">
    <citation type="submission" date="2020-08" db="EMBL/GenBank/DDBJ databases">
        <title>Genomic Encyclopedia of Type Strains, Phase IV (KMG-IV): sequencing the most valuable type-strain genomes for metagenomic binning, comparative biology and taxonomic classification.</title>
        <authorList>
            <person name="Goeker M."/>
        </authorList>
    </citation>
    <scope>NUCLEOTIDE SEQUENCE [LARGE SCALE GENOMIC DNA]</scope>
    <source>
        <strain evidence="3 4">DSM 102983</strain>
    </source>
</reference>
<evidence type="ECO:0000313" key="3">
    <source>
        <dbReference type="EMBL" id="MBB4621263.1"/>
    </source>
</evidence>
<dbReference type="Proteomes" id="UP000533637">
    <property type="component" value="Unassembled WGS sequence"/>
</dbReference>
<feature type="domain" description="Outer membrane protein beta-barrel" evidence="2">
    <location>
        <begin position="303"/>
        <end position="694"/>
    </location>
</feature>
<dbReference type="RefSeq" id="WP_183669483.1">
    <property type="nucleotide sequence ID" value="NZ_BMPB01000003.1"/>
</dbReference>
<dbReference type="Pfam" id="PF14905">
    <property type="entry name" value="OMP_b-brl_3"/>
    <property type="match status" value="1"/>
</dbReference>
<evidence type="ECO:0000259" key="2">
    <source>
        <dbReference type="Pfam" id="PF14905"/>
    </source>
</evidence>
<protein>
    <recommendedName>
        <fullName evidence="2">Outer membrane protein beta-barrel domain-containing protein</fullName>
    </recommendedName>
</protein>
<accession>A0ABR6KIU3</accession>
<keyword evidence="1" id="KW-0732">Signal</keyword>
<keyword evidence="4" id="KW-1185">Reference proteome</keyword>
<dbReference type="InterPro" id="IPR041700">
    <property type="entry name" value="OMP_b-brl_3"/>
</dbReference>
<comment type="caution">
    <text evidence="3">The sequence shown here is derived from an EMBL/GenBank/DDBJ whole genome shotgun (WGS) entry which is preliminary data.</text>
</comment>
<dbReference type="EMBL" id="JACHOC010000002">
    <property type="protein sequence ID" value="MBB4621263.1"/>
    <property type="molecule type" value="Genomic_DNA"/>
</dbReference>
<proteinExistence type="predicted"/>
<organism evidence="3 4">
    <name type="scientific">Parabacteroides faecis</name>
    <dbReference type="NCBI Taxonomy" id="1217282"/>
    <lineage>
        <taxon>Bacteria</taxon>
        <taxon>Pseudomonadati</taxon>
        <taxon>Bacteroidota</taxon>
        <taxon>Bacteroidia</taxon>
        <taxon>Bacteroidales</taxon>
        <taxon>Tannerellaceae</taxon>
        <taxon>Parabacteroides</taxon>
    </lineage>
</organism>
<feature type="chain" id="PRO_5045367298" description="Outer membrane protein beta-barrel domain-containing protein" evidence="1">
    <location>
        <begin position="23"/>
        <end position="714"/>
    </location>
</feature>
<gene>
    <name evidence="3" type="ORF">GGQ57_001157</name>
</gene>